<dbReference type="InterPro" id="IPR023717">
    <property type="entry name" value="Pro-tRNA-Synthase_IIa_type1"/>
</dbReference>
<evidence type="ECO:0000256" key="10">
    <source>
        <dbReference type="HAMAP-Rule" id="MF_01569"/>
    </source>
</evidence>
<evidence type="ECO:0000256" key="2">
    <source>
        <dbReference type="ARBA" id="ARBA00011738"/>
    </source>
</evidence>
<comment type="subunit">
    <text evidence="2 10">Homodimer.</text>
</comment>
<dbReference type="InterPro" id="IPR033730">
    <property type="entry name" value="ProRS_core_prok"/>
</dbReference>
<evidence type="ECO:0000256" key="4">
    <source>
        <dbReference type="ARBA" id="ARBA00022598"/>
    </source>
</evidence>
<dbReference type="SUPFAM" id="SSF55681">
    <property type="entry name" value="Class II aaRS and biotin synthetases"/>
    <property type="match status" value="1"/>
</dbReference>
<dbReference type="Gene3D" id="3.30.930.10">
    <property type="entry name" value="Bira Bifunctional Protein, Domain 2"/>
    <property type="match status" value="2"/>
</dbReference>
<comment type="subcellular location">
    <subcellularLocation>
        <location evidence="1 10">Cytoplasm</location>
    </subcellularLocation>
</comment>
<dbReference type="GO" id="GO:0004827">
    <property type="term" value="F:proline-tRNA ligase activity"/>
    <property type="evidence" value="ECO:0007669"/>
    <property type="project" value="UniProtKB-EC"/>
</dbReference>
<dbReference type="InterPro" id="IPR007214">
    <property type="entry name" value="YbaK/aa-tRNA-synth-assoc-dom"/>
</dbReference>
<dbReference type="InterPro" id="IPR050062">
    <property type="entry name" value="Pro-tRNA_synthetase"/>
</dbReference>
<dbReference type="InterPro" id="IPR004500">
    <property type="entry name" value="Pro-tRNA-synth_IIa_bac-type"/>
</dbReference>
<dbReference type="Gene3D" id="3.40.50.800">
    <property type="entry name" value="Anticodon-binding domain"/>
    <property type="match status" value="1"/>
</dbReference>
<dbReference type="PRINTS" id="PR01046">
    <property type="entry name" value="TRNASYNTHPRO"/>
</dbReference>
<dbReference type="SUPFAM" id="SSF55826">
    <property type="entry name" value="YbaK/ProRS associated domain"/>
    <property type="match status" value="1"/>
</dbReference>
<dbReference type="Pfam" id="PF03129">
    <property type="entry name" value="HGTP_anticodon"/>
    <property type="match status" value="1"/>
</dbReference>
<keyword evidence="13" id="KW-1185">Reference proteome</keyword>
<dbReference type="EMBL" id="JAUMKJ010000011">
    <property type="protein sequence ID" value="MDO3677494.1"/>
    <property type="molecule type" value="Genomic_DNA"/>
</dbReference>
<reference evidence="12" key="1">
    <citation type="submission" date="2023-07" db="EMBL/GenBank/DDBJ databases">
        <authorList>
            <person name="Aktuganov G."/>
            <person name="Boyko T."/>
            <person name="Delegan Y."/>
            <person name="Galimzianova N."/>
            <person name="Gilvanova E."/>
            <person name="Korobov V."/>
            <person name="Kuzmina L."/>
            <person name="Melentiev A."/>
            <person name="Milman P."/>
            <person name="Ryabova A."/>
            <person name="Stupak E."/>
            <person name="Yasakov T."/>
            <person name="Zharikova N."/>
            <person name="Zhurenko E."/>
        </authorList>
    </citation>
    <scope>NUCLEOTIDE SEQUENCE</scope>
    <source>
        <strain evidence="12">IB-739</strain>
    </source>
</reference>
<comment type="caution">
    <text evidence="12">The sequence shown here is derived from an EMBL/GenBank/DDBJ whole genome shotgun (WGS) entry which is preliminary data.</text>
</comment>
<dbReference type="InterPro" id="IPR036754">
    <property type="entry name" value="YbaK/aa-tRNA-synt-asso_dom_sf"/>
</dbReference>
<dbReference type="SUPFAM" id="SSF52954">
    <property type="entry name" value="Class II aaRS ABD-related"/>
    <property type="match status" value="1"/>
</dbReference>
<dbReference type="InterPro" id="IPR006195">
    <property type="entry name" value="aa-tRNA-synth_II"/>
</dbReference>
<protein>
    <recommendedName>
        <fullName evidence="10">Proline--tRNA ligase</fullName>
        <ecNumber evidence="10">6.1.1.15</ecNumber>
    </recommendedName>
    <alternativeName>
        <fullName evidence="10">Prolyl-tRNA synthetase</fullName>
        <shortName evidence="10">ProRS</shortName>
    </alternativeName>
</protein>
<sequence length="578" mass="64018">MRQQNLLMPTLREVPSDAEAVSHRLMLRAGLIRPLAAGVYTYLPLGRRALRKAEAIVREEMDRIGAQEVLLPAMQPAELWRESGRYGVYGPELVRLRDRHDREFALGPTHEEVVTALVRDEISSYRKLPLTVYQIQTKFRDERRPRYGLLRGREFLMKDAYSFDTDWEGLDATYRVMYEAYHRIFTRCGLNYRAVEADAGAIGGEGETHEFMALAEIGEDTVVACSGCDYAANLEKAEAAVSQQAQAGADEGAAPPLERWHTPDIRTIAQLTELLGPEASRLMKTLLYVADGKPVAVMVRGADEVNEVKVQRYLGAEQLELADAETVQTVTGAPVGFAGPVGLSVPLLVDREAAALSEGIAGANERDYHYRHVRPGRDFALAHTGDFREVRLGDRCVRCGEPLTLYRGIEVGHVFKLGTKYSTALGARVAGVSGTEKDVIMGCYGIGVSRLLSAVLEQHHDEQGIVWPLSLAPYHAHILPVSITDNAQRELAEELYNRLQSLGVEALLDDREERPGVKFKDADLIGLPVRLVVGKRAGERVVEYKERQAPEAESLAVEEAIRRVLELVKPSASFVGVK</sequence>
<keyword evidence="5 10" id="KW-0547">Nucleotide-binding</keyword>
<keyword evidence="8 10" id="KW-0030">Aminoacyl-tRNA synthetase</keyword>
<dbReference type="NCBIfam" id="TIGR00409">
    <property type="entry name" value="proS_fam_II"/>
    <property type="match status" value="1"/>
</dbReference>
<dbReference type="PANTHER" id="PTHR42753:SF2">
    <property type="entry name" value="PROLINE--TRNA LIGASE"/>
    <property type="match status" value="1"/>
</dbReference>
<evidence type="ECO:0000256" key="1">
    <source>
        <dbReference type="ARBA" id="ARBA00004496"/>
    </source>
</evidence>
<name>A0ABT8V9D5_9BACL</name>
<evidence type="ECO:0000256" key="7">
    <source>
        <dbReference type="ARBA" id="ARBA00022917"/>
    </source>
</evidence>
<dbReference type="Gene3D" id="3.90.960.10">
    <property type="entry name" value="YbaK/aminoacyl-tRNA synthetase-associated domain"/>
    <property type="match status" value="1"/>
</dbReference>
<organism evidence="12 13">
    <name type="scientific">Paenibacillus ehimensis</name>
    <dbReference type="NCBI Taxonomy" id="79264"/>
    <lineage>
        <taxon>Bacteria</taxon>
        <taxon>Bacillati</taxon>
        <taxon>Bacillota</taxon>
        <taxon>Bacilli</taxon>
        <taxon>Bacillales</taxon>
        <taxon>Paenibacillaceae</taxon>
        <taxon>Paenibacillus</taxon>
    </lineage>
</organism>
<comment type="catalytic activity">
    <reaction evidence="9 10">
        <text>tRNA(Pro) + L-proline + ATP = L-prolyl-tRNA(Pro) + AMP + diphosphate</text>
        <dbReference type="Rhea" id="RHEA:14305"/>
        <dbReference type="Rhea" id="RHEA-COMP:9700"/>
        <dbReference type="Rhea" id="RHEA-COMP:9702"/>
        <dbReference type="ChEBI" id="CHEBI:30616"/>
        <dbReference type="ChEBI" id="CHEBI:33019"/>
        <dbReference type="ChEBI" id="CHEBI:60039"/>
        <dbReference type="ChEBI" id="CHEBI:78442"/>
        <dbReference type="ChEBI" id="CHEBI:78532"/>
        <dbReference type="ChEBI" id="CHEBI:456215"/>
        <dbReference type="EC" id="6.1.1.15"/>
    </reaction>
</comment>
<dbReference type="InterPro" id="IPR002314">
    <property type="entry name" value="aa-tRNA-synt_IIb"/>
</dbReference>
<dbReference type="InterPro" id="IPR002316">
    <property type="entry name" value="Pro-tRNA-ligase_IIa"/>
</dbReference>
<evidence type="ECO:0000256" key="5">
    <source>
        <dbReference type="ARBA" id="ARBA00022741"/>
    </source>
</evidence>
<evidence type="ECO:0000313" key="12">
    <source>
        <dbReference type="EMBL" id="MDO3677494.1"/>
    </source>
</evidence>
<dbReference type="CDD" id="cd00861">
    <property type="entry name" value="ProRS_anticodon_short"/>
    <property type="match status" value="1"/>
</dbReference>
<dbReference type="CDD" id="cd04334">
    <property type="entry name" value="ProRS-INS"/>
    <property type="match status" value="1"/>
</dbReference>
<dbReference type="InterPro" id="IPR044140">
    <property type="entry name" value="ProRS_anticodon_short"/>
</dbReference>
<dbReference type="EC" id="6.1.1.15" evidence="10"/>
<dbReference type="InterPro" id="IPR004154">
    <property type="entry name" value="Anticodon-bd"/>
</dbReference>
<gene>
    <name evidence="10" type="primary">proS</name>
    <name evidence="12" type="ORF">Q3C12_10830</name>
</gene>
<dbReference type="NCBIfam" id="NF006625">
    <property type="entry name" value="PRK09194.1"/>
    <property type="match status" value="1"/>
</dbReference>
<feature type="domain" description="Aminoacyl-transfer RNA synthetases class-II family profile" evidence="11">
    <location>
        <begin position="38"/>
        <end position="468"/>
    </location>
</feature>
<proteinExistence type="inferred from homology"/>
<evidence type="ECO:0000256" key="3">
    <source>
        <dbReference type="ARBA" id="ARBA00022490"/>
    </source>
</evidence>
<keyword evidence="3 10" id="KW-0963">Cytoplasm</keyword>
<dbReference type="InterPro" id="IPR036621">
    <property type="entry name" value="Anticodon-bd_dom_sf"/>
</dbReference>
<comment type="similarity">
    <text evidence="10">Belongs to the class-II aminoacyl-tRNA synthetase family. ProS type 1 subfamily.</text>
</comment>
<dbReference type="Pfam" id="PF00587">
    <property type="entry name" value="tRNA-synt_2b"/>
    <property type="match status" value="1"/>
</dbReference>
<dbReference type="RefSeq" id="WP_302878191.1">
    <property type="nucleotide sequence ID" value="NZ_JAUMKJ010000011.1"/>
</dbReference>
<comment type="function">
    <text evidence="10">Catalyzes the attachment of proline to tRNA(Pro) in a two-step reaction: proline is first activated by ATP to form Pro-AMP and then transferred to the acceptor end of tRNA(Pro). As ProRS can inadvertently accommodate and process non-cognate amino acids such as alanine and cysteine, to avoid such errors it has two additional distinct editing activities against alanine. One activity is designated as 'pretransfer' editing and involves the tRNA(Pro)-independent hydrolysis of activated Ala-AMP. The other activity is designated 'posttransfer' editing and involves deacylation of mischarged Ala-tRNA(Pro). The misacylated Cys-tRNA(Pro) is not edited by ProRS.</text>
</comment>
<accession>A0ABT8V9D5</accession>
<evidence type="ECO:0000313" key="13">
    <source>
        <dbReference type="Proteomes" id="UP001168883"/>
    </source>
</evidence>
<dbReference type="HAMAP" id="MF_01569">
    <property type="entry name" value="Pro_tRNA_synth_type1"/>
    <property type="match status" value="1"/>
</dbReference>
<comment type="domain">
    <text evidence="10">Consists of three domains: the N-terminal catalytic domain, the editing domain and the C-terminal anticodon-binding domain.</text>
</comment>
<dbReference type="Pfam" id="PF04073">
    <property type="entry name" value="tRNA_edit"/>
    <property type="match status" value="1"/>
</dbReference>
<evidence type="ECO:0000256" key="9">
    <source>
        <dbReference type="ARBA" id="ARBA00047671"/>
    </source>
</evidence>
<dbReference type="PANTHER" id="PTHR42753">
    <property type="entry name" value="MITOCHONDRIAL RIBOSOME PROTEIN L39/PROLYL-TRNA LIGASE FAMILY MEMBER"/>
    <property type="match status" value="1"/>
</dbReference>
<evidence type="ECO:0000256" key="6">
    <source>
        <dbReference type="ARBA" id="ARBA00022840"/>
    </source>
</evidence>
<dbReference type="Proteomes" id="UP001168883">
    <property type="component" value="Unassembled WGS sequence"/>
</dbReference>
<dbReference type="PROSITE" id="PS50862">
    <property type="entry name" value="AA_TRNA_LIGASE_II"/>
    <property type="match status" value="1"/>
</dbReference>
<keyword evidence="7 10" id="KW-0648">Protein biosynthesis</keyword>
<dbReference type="CDD" id="cd00779">
    <property type="entry name" value="ProRS_core_prok"/>
    <property type="match status" value="1"/>
</dbReference>
<keyword evidence="4 10" id="KW-0436">Ligase</keyword>
<keyword evidence="6 10" id="KW-0067">ATP-binding</keyword>
<evidence type="ECO:0000256" key="8">
    <source>
        <dbReference type="ARBA" id="ARBA00023146"/>
    </source>
</evidence>
<dbReference type="InterPro" id="IPR045864">
    <property type="entry name" value="aa-tRNA-synth_II/BPL/LPL"/>
</dbReference>
<evidence type="ECO:0000259" key="11">
    <source>
        <dbReference type="PROSITE" id="PS50862"/>
    </source>
</evidence>